<protein>
    <submittedName>
        <fullName evidence="1">Uncharacterized protein</fullName>
    </submittedName>
</protein>
<sequence>MTKDLAQQLLQMKGVYLTSEGRKILEAIANEKAPVTSTK</sequence>
<accession>A0A0D0HPC5</accession>
<name>A0A0D0HPC5_9BACL</name>
<organism evidence="1 2">
    <name type="scientific">Anoxybacillus ayderensis</name>
    <dbReference type="NCBI Taxonomy" id="265546"/>
    <lineage>
        <taxon>Bacteria</taxon>
        <taxon>Bacillati</taxon>
        <taxon>Bacillota</taxon>
        <taxon>Bacilli</taxon>
        <taxon>Bacillales</taxon>
        <taxon>Anoxybacillaceae</taxon>
        <taxon>Anoxybacillus</taxon>
    </lineage>
</organism>
<comment type="caution">
    <text evidence="1">The sequence shown here is derived from an EMBL/GenBank/DDBJ whole genome shotgun (WGS) entry which is preliminary data.</text>
</comment>
<keyword evidence="2" id="KW-1185">Reference proteome</keyword>
<reference evidence="1 2" key="1">
    <citation type="submission" date="2015-01" db="EMBL/GenBank/DDBJ databases">
        <title>Genome sequence of Anoxybacillus ayderensis strain AB04.</title>
        <authorList>
            <person name="Belduz A.O."/>
            <person name="Canakci S."/>
            <person name="Chan K.-G."/>
            <person name="Kahar U.M."/>
            <person name="Yaakob A.S."/>
            <person name="Chan C.S."/>
            <person name="Goh K.M."/>
        </authorList>
    </citation>
    <scope>NUCLEOTIDE SEQUENCE [LARGE SCALE GENOMIC DNA]</scope>
    <source>
        <strain evidence="1 2">AB04</strain>
    </source>
</reference>
<dbReference type="PATRIC" id="fig|265546.4.peg.1636"/>
<evidence type="ECO:0000313" key="1">
    <source>
        <dbReference type="EMBL" id="KIP21147.1"/>
    </source>
</evidence>
<dbReference type="Proteomes" id="UP000032047">
    <property type="component" value="Unassembled WGS sequence"/>
</dbReference>
<proteinExistence type="predicted"/>
<dbReference type="EMBL" id="JXTG01000007">
    <property type="protein sequence ID" value="KIP21147.1"/>
    <property type="molecule type" value="Genomic_DNA"/>
</dbReference>
<dbReference type="AlphaFoldDB" id="A0A0D0HPC5"/>
<evidence type="ECO:0000313" key="2">
    <source>
        <dbReference type="Proteomes" id="UP000032047"/>
    </source>
</evidence>
<gene>
    <name evidence="1" type="ORF">JV16_01641</name>
</gene>